<dbReference type="SUPFAM" id="SSF54001">
    <property type="entry name" value="Cysteine proteinases"/>
    <property type="match status" value="1"/>
</dbReference>
<accession>A0A6C0D5I2</accession>
<organism evidence="2">
    <name type="scientific">viral metagenome</name>
    <dbReference type="NCBI Taxonomy" id="1070528"/>
    <lineage>
        <taxon>unclassified sequences</taxon>
        <taxon>metagenomes</taxon>
        <taxon>organismal metagenomes</taxon>
    </lineage>
</organism>
<name>A0A6C0D5I2_9ZZZZ</name>
<dbReference type="InterPro" id="IPR038765">
    <property type="entry name" value="Papain-like_cys_pep_sf"/>
</dbReference>
<dbReference type="Gene3D" id="3.90.70.10">
    <property type="entry name" value="Cysteine proteinases"/>
    <property type="match status" value="1"/>
</dbReference>
<sequence>MSNVNGTTSKTSGAGGIVNVGFTCYANATLQAFRHCYNLENLFQEDKYSTILKDSCKFNELTKQFANVVQTLSTIQSNSSIRPNGFWHALSEVTKDSCFEHLALREPHDAHEFLMFLLDSLHESLSRKVNMNITKCDLKSERQIFQQKSLEVWKESFQNSYSPFVDLFFGMFHIQTLCQSCGFTSNKWETFNTLKGVIHKQNDKLTLIRCIMDELNEEVIDDYACDKCAPKRSKAIRKTRVWKLPKNLIVVLKRFTYDGNKIYTAIEPFGPELSLHDLFSQSSPYKKSCDYQLNSIIDHHGSSRGGHYTAQAKHRSEKKWFLYDDQNVHSMEGPNMGETSYIFFLESK</sequence>
<dbReference type="PROSITE" id="PS00973">
    <property type="entry name" value="USP_2"/>
    <property type="match status" value="1"/>
</dbReference>
<dbReference type="PROSITE" id="PS50235">
    <property type="entry name" value="USP_3"/>
    <property type="match status" value="1"/>
</dbReference>
<dbReference type="InterPro" id="IPR018200">
    <property type="entry name" value="USP_CS"/>
</dbReference>
<dbReference type="AlphaFoldDB" id="A0A6C0D5I2"/>
<dbReference type="InterPro" id="IPR028889">
    <property type="entry name" value="USP"/>
</dbReference>
<dbReference type="InterPro" id="IPR001394">
    <property type="entry name" value="Peptidase_C19_UCH"/>
</dbReference>
<dbReference type="PANTHER" id="PTHR21646:SF23">
    <property type="entry name" value="UBIQUITIN CARBOXYL-TERMINAL HYDROLASE USP2"/>
    <property type="match status" value="1"/>
</dbReference>
<dbReference type="EMBL" id="MN739543">
    <property type="protein sequence ID" value="QHT12296.1"/>
    <property type="molecule type" value="Genomic_DNA"/>
</dbReference>
<feature type="domain" description="USP" evidence="1">
    <location>
        <begin position="15"/>
        <end position="348"/>
    </location>
</feature>
<dbReference type="InterPro" id="IPR050185">
    <property type="entry name" value="Ub_carboxyl-term_hydrolase"/>
</dbReference>
<dbReference type="Pfam" id="PF00443">
    <property type="entry name" value="UCH"/>
    <property type="match status" value="1"/>
</dbReference>
<reference evidence="2" key="1">
    <citation type="journal article" date="2020" name="Nature">
        <title>Giant virus diversity and host interactions through global metagenomics.</title>
        <authorList>
            <person name="Schulz F."/>
            <person name="Roux S."/>
            <person name="Paez-Espino D."/>
            <person name="Jungbluth S."/>
            <person name="Walsh D.A."/>
            <person name="Denef V.J."/>
            <person name="McMahon K.D."/>
            <person name="Konstantinidis K.T."/>
            <person name="Eloe-Fadrosh E.A."/>
            <person name="Kyrpides N.C."/>
            <person name="Woyke T."/>
        </authorList>
    </citation>
    <scope>NUCLEOTIDE SEQUENCE</scope>
    <source>
        <strain evidence="2">GVMAG-M-3300023174-129</strain>
    </source>
</reference>
<evidence type="ECO:0000313" key="2">
    <source>
        <dbReference type="EMBL" id="QHT12296.1"/>
    </source>
</evidence>
<dbReference type="GO" id="GO:0004843">
    <property type="term" value="F:cysteine-type deubiquitinase activity"/>
    <property type="evidence" value="ECO:0007669"/>
    <property type="project" value="InterPro"/>
</dbReference>
<dbReference type="CDD" id="cd02257">
    <property type="entry name" value="Peptidase_C19"/>
    <property type="match status" value="1"/>
</dbReference>
<protein>
    <recommendedName>
        <fullName evidence="1">USP domain-containing protein</fullName>
    </recommendedName>
</protein>
<dbReference type="GO" id="GO:0016579">
    <property type="term" value="P:protein deubiquitination"/>
    <property type="evidence" value="ECO:0007669"/>
    <property type="project" value="InterPro"/>
</dbReference>
<proteinExistence type="predicted"/>
<dbReference type="PANTHER" id="PTHR21646">
    <property type="entry name" value="UBIQUITIN CARBOXYL-TERMINAL HYDROLASE"/>
    <property type="match status" value="1"/>
</dbReference>
<evidence type="ECO:0000259" key="1">
    <source>
        <dbReference type="PROSITE" id="PS50235"/>
    </source>
</evidence>